<keyword evidence="8" id="KW-1185">Reference proteome</keyword>
<dbReference type="GO" id="GO:0004568">
    <property type="term" value="F:chitinase activity"/>
    <property type="evidence" value="ECO:0007669"/>
    <property type="project" value="UniProtKB-ARBA"/>
</dbReference>
<sequence>MCYYTNWSQYRVGDGKFLPEDIDAFLCTHIMYAFAKLNGNSLTNYEWNDPDNGGTQGLYSRVMNMREANPSLKVILTLGGANAPSADFSTMVSTILNRGVFVSSAVQFLRQHRFDGLDMDWEYPTQRGGSPGDFTNFGLLMQELRSEFEAEALVSGKERLLLTVAVPPSKSIIDSSFDVPTISANVDYVGVMAYNFFGSWNTETGHNSPLYASSGGAVSFSMSYAVNYWHQLGVPKDKIVVGMAAYGRSFTLSDPNNYGVGAPTGSGSAPSGTYTGEAGFLSYYEICMKQVSGAGNTYRDDSSKVPYYVEGTTWIGFDDEDSIYNKVRNFIIPQGYAGAMIWALPLDDFKPMCGANRYPLVKKIKEAFDEVAVSK</sequence>
<dbReference type="InterPro" id="IPR011583">
    <property type="entry name" value="Chitinase_II/V-like_cat"/>
</dbReference>
<dbReference type="InterPro" id="IPR017853">
    <property type="entry name" value="GH"/>
</dbReference>
<comment type="caution">
    <text evidence="7">The sequence shown here is derived from an EMBL/GenBank/DDBJ whole genome shotgun (WGS) entry which is preliminary data.</text>
</comment>
<dbReference type="PROSITE" id="PS01095">
    <property type="entry name" value="GH18_1"/>
    <property type="match status" value="1"/>
</dbReference>
<reference evidence="7" key="1">
    <citation type="submission" date="2019-08" db="EMBL/GenBank/DDBJ databases">
        <title>The improved chromosome-level genome for the pearl oyster Pinctada fucata martensii using PacBio sequencing and Hi-C.</title>
        <authorList>
            <person name="Zheng Z."/>
        </authorList>
    </citation>
    <scope>NUCLEOTIDE SEQUENCE</scope>
    <source>
        <strain evidence="7">ZZ-2019</strain>
        <tissue evidence="7">Adductor muscle</tissue>
    </source>
</reference>
<feature type="domain" description="GH18" evidence="6">
    <location>
        <begin position="1"/>
        <end position="371"/>
    </location>
</feature>
<protein>
    <recommendedName>
        <fullName evidence="6">GH18 domain-containing protein</fullName>
    </recommendedName>
</protein>
<dbReference type="SUPFAM" id="SSF54556">
    <property type="entry name" value="Chitinase insertion domain"/>
    <property type="match status" value="1"/>
</dbReference>
<proteinExistence type="inferred from homology"/>
<evidence type="ECO:0000256" key="4">
    <source>
        <dbReference type="RuleBase" id="RU000489"/>
    </source>
</evidence>
<evidence type="ECO:0000313" key="8">
    <source>
        <dbReference type="Proteomes" id="UP001186944"/>
    </source>
</evidence>
<dbReference type="CDD" id="cd02872">
    <property type="entry name" value="GH18_chitolectin_chitotriosidase"/>
    <property type="match status" value="1"/>
</dbReference>
<dbReference type="GO" id="GO:0005975">
    <property type="term" value="P:carbohydrate metabolic process"/>
    <property type="evidence" value="ECO:0007669"/>
    <property type="project" value="InterPro"/>
</dbReference>
<dbReference type="Gene3D" id="3.20.20.80">
    <property type="entry name" value="Glycosidases"/>
    <property type="match status" value="1"/>
</dbReference>
<dbReference type="GO" id="GO:0005576">
    <property type="term" value="C:extracellular region"/>
    <property type="evidence" value="ECO:0007669"/>
    <property type="project" value="TreeGrafter"/>
</dbReference>
<evidence type="ECO:0000256" key="3">
    <source>
        <dbReference type="ARBA" id="ARBA00023295"/>
    </source>
</evidence>
<keyword evidence="2" id="KW-1015">Disulfide bond</keyword>
<evidence type="ECO:0000313" key="7">
    <source>
        <dbReference type="EMBL" id="KAK3086618.1"/>
    </source>
</evidence>
<dbReference type="GO" id="GO:0008061">
    <property type="term" value="F:chitin binding"/>
    <property type="evidence" value="ECO:0007669"/>
    <property type="project" value="InterPro"/>
</dbReference>
<dbReference type="EMBL" id="VSWD01000012">
    <property type="protein sequence ID" value="KAK3086618.1"/>
    <property type="molecule type" value="Genomic_DNA"/>
</dbReference>
<evidence type="ECO:0000256" key="2">
    <source>
        <dbReference type="ARBA" id="ARBA00023157"/>
    </source>
</evidence>
<dbReference type="AlphaFoldDB" id="A0AA88XJY7"/>
<dbReference type="InterPro" id="IPR029070">
    <property type="entry name" value="Chitinase_insertion_sf"/>
</dbReference>
<comment type="similarity">
    <text evidence="5">Belongs to the glycosyl hydrolase 18 family.</text>
</comment>
<gene>
    <name evidence="7" type="ORF">FSP39_021076</name>
</gene>
<dbReference type="InterPro" id="IPR001579">
    <property type="entry name" value="Glyco_hydro_18_chit_AS"/>
</dbReference>
<dbReference type="FunFam" id="3.10.50.10:FF:000001">
    <property type="entry name" value="Chitinase 3-like 1"/>
    <property type="match status" value="1"/>
</dbReference>
<keyword evidence="1 4" id="KW-0378">Hydrolase</keyword>
<dbReference type="Proteomes" id="UP001186944">
    <property type="component" value="Unassembled WGS sequence"/>
</dbReference>
<accession>A0AA88XJY7</accession>
<dbReference type="Gene3D" id="3.10.50.10">
    <property type="match status" value="1"/>
</dbReference>
<dbReference type="PANTHER" id="PTHR11177">
    <property type="entry name" value="CHITINASE"/>
    <property type="match status" value="1"/>
</dbReference>
<evidence type="ECO:0000259" key="6">
    <source>
        <dbReference type="PROSITE" id="PS51910"/>
    </source>
</evidence>
<name>A0AA88XJY7_PINIB</name>
<evidence type="ECO:0000256" key="1">
    <source>
        <dbReference type="ARBA" id="ARBA00022801"/>
    </source>
</evidence>
<dbReference type="InterPro" id="IPR050314">
    <property type="entry name" value="Glycosyl_Hydrlase_18"/>
</dbReference>
<dbReference type="GO" id="GO:0006032">
    <property type="term" value="P:chitin catabolic process"/>
    <property type="evidence" value="ECO:0007669"/>
    <property type="project" value="UniProtKB-ARBA"/>
</dbReference>
<organism evidence="7 8">
    <name type="scientific">Pinctada imbricata</name>
    <name type="common">Atlantic pearl-oyster</name>
    <name type="synonym">Pinctada martensii</name>
    <dbReference type="NCBI Taxonomy" id="66713"/>
    <lineage>
        <taxon>Eukaryota</taxon>
        <taxon>Metazoa</taxon>
        <taxon>Spiralia</taxon>
        <taxon>Lophotrochozoa</taxon>
        <taxon>Mollusca</taxon>
        <taxon>Bivalvia</taxon>
        <taxon>Autobranchia</taxon>
        <taxon>Pteriomorphia</taxon>
        <taxon>Pterioida</taxon>
        <taxon>Pterioidea</taxon>
        <taxon>Pteriidae</taxon>
        <taxon>Pinctada</taxon>
    </lineage>
</organism>
<dbReference type="SMART" id="SM00636">
    <property type="entry name" value="Glyco_18"/>
    <property type="match status" value="1"/>
</dbReference>
<dbReference type="SUPFAM" id="SSF51445">
    <property type="entry name" value="(Trans)glycosidases"/>
    <property type="match status" value="1"/>
</dbReference>
<keyword evidence="3 4" id="KW-0326">Glycosidase</keyword>
<dbReference type="PANTHER" id="PTHR11177:SF317">
    <property type="entry name" value="CHITINASE 12-RELATED"/>
    <property type="match status" value="1"/>
</dbReference>
<dbReference type="Pfam" id="PF00704">
    <property type="entry name" value="Glyco_hydro_18"/>
    <property type="match status" value="1"/>
</dbReference>
<dbReference type="PROSITE" id="PS51910">
    <property type="entry name" value="GH18_2"/>
    <property type="match status" value="1"/>
</dbReference>
<evidence type="ECO:0000256" key="5">
    <source>
        <dbReference type="RuleBase" id="RU004453"/>
    </source>
</evidence>
<dbReference type="InterPro" id="IPR001223">
    <property type="entry name" value="Glyco_hydro18_cat"/>
</dbReference>